<protein>
    <recommendedName>
        <fullName evidence="2">WW domain-containing protein</fullName>
    </recommendedName>
</protein>
<dbReference type="GO" id="GO:0005634">
    <property type="term" value="C:nucleus"/>
    <property type="evidence" value="ECO:0007669"/>
    <property type="project" value="TreeGrafter"/>
</dbReference>
<reference evidence="3" key="1">
    <citation type="submission" date="2021-01" db="UniProtKB">
        <authorList>
            <consortium name="EnsemblMetazoa"/>
        </authorList>
    </citation>
    <scope>IDENTIFICATION</scope>
</reference>
<dbReference type="EnsemblMetazoa" id="XM_001601072">
    <property type="protein sequence ID" value="XP_001601122"/>
    <property type="gene ID" value="LOC100116693"/>
</dbReference>
<feature type="domain" description="WW" evidence="2">
    <location>
        <begin position="102"/>
        <end position="136"/>
    </location>
</feature>
<evidence type="ECO:0000313" key="4">
    <source>
        <dbReference type="Proteomes" id="UP000002358"/>
    </source>
</evidence>
<dbReference type="Gene3D" id="2.20.70.10">
    <property type="match status" value="1"/>
</dbReference>
<dbReference type="Gene3D" id="1.20.1270.10">
    <property type="match status" value="1"/>
</dbReference>
<organism evidence="3 4">
    <name type="scientific">Nasonia vitripennis</name>
    <name type="common">Parasitic wasp</name>
    <dbReference type="NCBI Taxonomy" id="7425"/>
    <lineage>
        <taxon>Eukaryota</taxon>
        <taxon>Metazoa</taxon>
        <taxon>Ecdysozoa</taxon>
        <taxon>Arthropoda</taxon>
        <taxon>Hexapoda</taxon>
        <taxon>Insecta</taxon>
        <taxon>Pterygota</taxon>
        <taxon>Neoptera</taxon>
        <taxon>Endopterygota</taxon>
        <taxon>Hymenoptera</taxon>
        <taxon>Apocrita</taxon>
        <taxon>Proctotrupomorpha</taxon>
        <taxon>Chalcidoidea</taxon>
        <taxon>Pteromalidae</taxon>
        <taxon>Pteromalinae</taxon>
        <taxon>Nasonia</taxon>
    </lineage>
</organism>
<dbReference type="GO" id="GO:0099122">
    <property type="term" value="F:RNA polymerase II C-terminal domain binding"/>
    <property type="evidence" value="ECO:0007669"/>
    <property type="project" value="InterPro"/>
</dbReference>
<gene>
    <name evidence="3" type="primary">100116693</name>
</gene>
<dbReference type="PROSITE" id="PS50020">
    <property type="entry name" value="WW_DOMAIN_2"/>
    <property type="match status" value="1"/>
</dbReference>
<dbReference type="InterPro" id="IPR036020">
    <property type="entry name" value="WW_dom_sf"/>
</dbReference>
<dbReference type="AlphaFoldDB" id="A0A7M7G3C0"/>
<evidence type="ECO:0000256" key="1">
    <source>
        <dbReference type="SAM" id="MobiDB-lite"/>
    </source>
</evidence>
<dbReference type="Proteomes" id="UP000002358">
    <property type="component" value="Chromosome 2"/>
</dbReference>
<dbReference type="SMR" id="A0A7M7G3C0"/>
<dbReference type="PANTHER" id="PTHR21727:SF0">
    <property type="entry name" value="MRNA (2'-O-METHYLADENOSINE-N(6)-)-METHYLTRANSFERASE"/>
    <property type="match status" value="1"/>
</dbReference>
<dbReference type="CDD" id="cd00201">
    <property type="entry name" value="WW"/>
    <property type="match status" value="1"/>
</dbReference>
<evidence type="ECO:0000313" key="3">
    <source>
        <dbReference type="EnsemblMetazoa" id="XP_001601122"/>
    </source>
</evidence>
<dbReference type="SUPFAM" id="SSF51045">
    <property type="entry name" value="WW domain"/>
    <property type="match status" value="1"/>
</dbReference>
<sequence>MNEVSGGKQEMASTSAWDAMMNQPVATTMPSMHHLNPPLTQEACPPVTQVIVPTPVKLQAPILSPPPIAGEHLGVLGHVQSPGLLVQGPPPPGYIEPELSVELQQQGWKKFWSKRENRPYFWNKLTGESLWVMPSLKPQFDPITDPLGIGLPNVPGNGQMPPGTPGGPLKRRASEDGTVMPAQKKFILAGPWDLDVPTNVIIYERAPTNLLHVHPEVEALRCSLLAKLRQCYQELCHTRESIDAPKDSFNRWLMERKVIDCGSDPLLPSQCFPEISMSMYREIMNDIPIKLVRPKFTGDARKQLSRYAEAAKKVIESREATPESRKVVKWNAEDTFQWLRRTVGATFDDFQDRLAHLKRQCQPHLTETVKASVEGICLKIYHLSTEHAKKVKDKNAQLLKDSNLADAIPAGGPASTQRKVWCYPVQFSLPTPRLPQIEYLPEREQTMLRFHNDAMCINNTHLAKLEHLYRHNCFDDRKFEMFLPRVWCMLKRYQTYLGSTESQATQMALPVTVFECLQRMFGVTFECFASPLNCYFRQYCSAFADTDAYFGSRGPFLDFRPISGSFQANPPYCEELMEAMVNHFERLLSDSTEALSFVVFLPEWRDPAPNALLKLEASHFKRKQVVVPAMEHEYRHGFQHVLPKGEVNIRAIHGTLVVWLQNAAGHARWGPTEERVEALLEAWRPGRERERDRQELLSPPRQTPAPSQTPAPQPTIASPTPLPVPVPMTPTTAPVGLMSPTPITATQNTTMTTQPTIITSHTI</sequence>
<dbReference type="InterPro" id="IPR039881">
    <property type="entry name" value="PCIF1-like"/>
</dbReference>
<dbReference type="SMART" id="SM00456">
    <property type="entry name" value="WW"/>
    <property type="match status" value="1"/>
</dbReference>
<dbReference type="Pfam" id="PF00397">
    <property type="entry name" value="WW"/>
    <property type="match status" value="1"/>
</dbReference>
<dbReference type="FunCoup" id="A0A7M7G3C0">
    <property type="interactions" value="1989"/>
</dbReference>
<dbReference type="InterPro" id="IPR022035">
    <property type="entry name" value="PCIF1_WW"/>
</dbReference>
<feature type="compositionally biased region" description="Low complexity" evidence="1">
    <location>
        <begin position="729"/>
        <end position="747"/>
    </location>
</feature>
<keyword evidence="4" id="KW-1185">Reference proteome</keyword>
<proteinExistence type="predicted"/>
<dbReference type="OMA" id="ANENHRS"/>
<feature type="region of interest" description="Disordered" evidence="1">
    <location>
        <begin position="686"/>
        <end position="747"/>
    </location>
</feature>
<dbReference type="InParanoid" id="A0A7M7G3C0"/>
<dbReference type="InterPro" id="IPR029048">
    <property type="entry name" value="HSP70_C_sf"/>
</dbReference>
<evidence type="ECO:0000259" key="2">
    <source>
        <dbReference type="PROSITE" id="PS50020"/>
    </source>
</evidence>
<name>A0A7M7G3C0_NASVI</name>
<feature type="compositionally biased region" description="Pro residues" evidence="1">
    <location>
        <begin position="701"/>
        <end position="713"/>
    </location>
</feature>
<dbReference type="InterPro" id="IPR001202">
    <property type="entry name" value="WW_dom"/>
</dbReference>
<dbReference type="OrthoDB" id="193787at2759"/>
<dbReference type="FunFam" id="2.20.70.10:FF:000036">
    <property type="entry name" value="Phosphorylated CTD-interacting factor 1"/>
    <property type="match status" value="1"/>
</dbReference>
<dbReference type="Pfam" id="PF12237">
    <property type="entry name" value="PCIF1_WW"/>
    <property type="match status" value="1"/>
</dbReference>
<accession>A0A7M7G3C0</accession>
<dbReference type="KEGG" id="nvi:100116693"/>
<feature type="compositionally biased region" description="Basic and acidic residues" evidence="1">
    <location>
        <begin position="686"/>
        <end position="695"/>
    </location>
</feature>
<dbReference type="PANTHER" id="PTHR21727">
    <property type="entry name" value="PHOSPHORYLATED CTD INTERACTING FACTOR 1"/>
    <property type="match status" value="1"/>
</dbReference>
<dbReference type="GO" id="GO:0016422">
    <property type="term" value="F:mRNA (2'-O-methyladenosine-N6-)-methyltransferase activity"/>
    <property type="evidence" value="ECO:0007669"/>
    <property type="project" value="InterPro"/>
</dbReference>